<reference evidence="1 2" key="1">
    <citation type="submission" date="2018-06" db="EMBL/GenBank/DDBJ databases">
        <title>Carbapenemase-producing Enterobacteriaceae present in wastewater treatment plant effluent and nearby surface waters in the US.</title>
        <authorList>
            <person name="Mathys D.A."/>
            <person name="Mollenkopf D.F."/>
            <person name="Feicht S.M."/>
            <person name="Adams R.J."/>
            <person name="Albers A.L."/>
            <person name="Stuever D.M."/>
            <person name="Daniels J.B."/>
            <person name="Wittum T.E."/>
        </authorList>
    </citation>
    <scope>NUCLEOTIDE SEQUENCE [LARGE SCALE GENOMIC DNA]</scope>
    <source>
        <strain evidence="1 2">GEO_47_Down_B</strain>
    </source>
</reference>
<dbReference type="Proteomes" id="UP000288843">
    <property type="component" value="Unassembled WGS sequence"/>
</dbReference>
<comment type="caution">
    <text evidence="1">The sequence shown here is derived from an EMBL/GenBank/DDBJ whole genome shotgun (WGS) entry which is preliminary data.</text>
</comment>
<evidence type="ECO:0000313" key="1">
    <source>
        <dbReference type="EMBL" id="RWT22232.1"/>
    </source>
</evidence>
<gene>
    <name evidence="1" type="ORF">DN603_14500</name>
</gene>
<proteinExistence type="predicted"/>
<name>A0A2X2EIF3_RAOPL</name>
<dbReference type="AlphaFoldDB" id="A0A2X2EIF3"/>
<dbReference type="RefSeq" id="WP_064793361.1">
    <property type="nucleotide sequence ID" value="NZ_BIIZ01000002.1"/>
</dbReference>
<dbReference type="EMBL" id="QKOX01000013">
    <property type="protein sequence ID" value="RWT22232.1"/>
    <property type="molecule type" value="Genomic_DNA"/>
</dbReference>
<dbReference type="KEGG" id="rpln:B1209_14460"/>
<sequence length="90" mass="10597">MKTRKDVFIEGDILASRHPGEANQPFCIHRVRFSNGKYAIIRAATGRCFIPGEMIQRQGNEWFYNHVKIRLLGFEYLDEKESARQFIECF</sequence>
<accession>A0A2X2EIF3</accession>
<organism evidence="1 2">
    <name type="scientific">Raoultella planticola</name>
    <name type="common">Klebsiella planticola</name>
    <dbReference type="NCBI Taxonomy" id="575"/>
    <lineage>
        <taxon>Bacteria</taxon>
        <taxon>Pseudomonadati</taxon>
        <taxon>Pseudomonadota</taxon>
        <taxon>Gammaproteobacteria</taxon>
        <taxon>Enterobacterales</taxon>
        <taxon>Enterobacteriaceae</taxon>
        <taxon>Klebsiella/Raoultella group</taxon>
        <taxon>Raoultella</taxon>
    </lineage>
</organism>
<protein>
    <submittedName>
        <fullName evidence="1">Uncharacterized protein</fullName>
    </submittedName>
</protein>
<evidence type="ECO:0000313" key="2">
    <source>
        <dbReference type="Proteomes" id="UP000288843"/>
    </source>
</evidence>